<sequence length="320" mass="34569">MKFARLVILLSVLVILGGCGLEEKDPLEGKVKVGVMLSENGLGDQSFSDLAFAGLTKARDEDDIVIEYLELAETDTYEKGFRELVENGNDLVFALGFTGQQELEKVALDFPDQKFVLVDAVSEVANITSVTFKEDEGSMLAGIVAATVSDSQVIGFIGGVEAPVIQRFEKGFIQGAKSINPDIVILSEYAGDFDNDNLGAEMASKMIDKKADVLYAAAGFTGVGMLEEAEKRGIYAIGVDSDQYFYAEQAVITSMMKNIDSALFDIIHSYKETSEIQAGHIELGLAEKGVGLAPFRVLELSETEKGNLDTLIEQAASKME</sequence>
<proteinExistence type="inferred from homology"/>
<evidence type="ECO:0000256" key="1">
    <source>
        <dbReference type="ARBA" id="ARBA00004193"/>
    </source>
</evidence>
<evidence type="ECO:0000256" key="6">
    <source>
        <dbReference type="ARBA" id="ARBA00023288"/>
    </source>
</evidence>
<evidence type="ECO:0000259" key="7">
    <source>
        <dbReference type="Pfam" id="PF02608"/>
    </source>
</evidence>
<evidence type="ECO:0000313" key="9">
    <source>
        <dbReference type="Proteomes" id="UP000698173"/>
    </source>
</evidence>
<dbReference type="InterPro" id="IPR028082">
    <property type="entry name" value="Peripla_BP_I"/>
</dbReference>
<evidence type="ECO:0000256" key="2">
    <source>
        <dbReference type="ARBA" id="ARBA00008610"/>
    </source>
</evidence>
<dbReference type="Pfam" id="PF02608">
    <property type="entry name" value="Bmp"/>
    <property type="match status" value="1"/>
</dbReference>
<dbReference type="EMBL" id="DYWT01000005">
    <property type="protein sequence ID" value="HJF30215.1"/>
    <property type="molecule type" value="Genomic_DNA"/>
</dbReference>
<comment type="subcellular location">
    <subcellularLocation>
        <location evidence="1">Cell membrane</location>
        <topology evidence="1">Lipid-anchor</topology>
    </subcellularLocation>
</comment>
<comment type="similarity">
    <text evidence="2">Belongs to the BMP lipoprotein family.</text>
</comment>
<keyword evidence="6" id="KW-0449">Lipoprotein</keyword>
<keyword evidence="4" id="KW-0732">Signal</keyword>
<dbReference type="GO" id="GO:0005886">
    <property type="term" value="C:plasma membrane"/>
    <property type="evidence" value="ECO:0007669"/>
    <property type="project" value="UniProtKB-SubCell"/>
</dbReference>
<dbReference type="PANTHER" id="PTHR34296:SF2">
    <property type="entry name" value="ABC TRANSPORTER GUANOSINE-BINDING PROTEIN NUPN"/>
    <property type="match status" value="1"/>
</dbReference>
<feature type="domain" description="ABC transporter substrate-binding protein PnrA-like" evidence="7">
    <location>
        <begin position="33"/>
        <end position="305"/>
    </location>
</feature>
<evidence type="ECO:0000256" key="3">
    <source>
        <dbReference type="ARBA" id="ARBA00022475"/>
    </source>
</evidence>
<dbReference type="CDD" id="cd06354">
    <property type="entry name" value="PBP1_PrnA-like"/>
    <property type="match status" value="1"/>
</dbReference>
<evidence type="ECO:0000256" key="4">
    <source>
        <dbReference type="ARBA" id="ARBA00022729"/>
    </source>
</evidence>
<dbReference type="PROSITE" id="PS51257">
    <property type="entry name" value="PROKAR_LIPOPROTEIN"/>
    <property type="match status" value="1"/>
</dbReference>
<dbReference type="InterPro" id="IPR050957">
    <property type="entry name" value="BMP_lipoprotein"/>
</dbReference>
<dbReference type="Gene3D" id="3.40.50.2300">
    <property type="match status" value="2"/>
</dbReference>
<dbReference type="AlphaFoldDB" id="A0A921FUY5"/>
<name>A0A921FUY5_SPOPS</name>
<organism evidence="8 9">
    <name type="scientific">Sporosarcina psychrophila</name>
    <name type="common">Bacillus psychrophilus</name>
    <dbReference type="NCBI Taxonomy" id="1476"/>
    <lineage>
        <taxon>Bacteria</taxon>
        <taxon>Bacillati</taxon>
        <taxon>Bacillota</taxon>
        <taxon>Bacilli</taxon>
        <taxon>Bacillales</taxon>
        <taxon>Caryophanaceae</taxon>
        <taxon>Sporosarcina</taxon>
    </lineage>
</organism>
<evidence type="ECO:0000313" key="8">
    <source>
        <dbReference type="EMBL" id="HJF30215.1"/>
    </source>
</evidence>
<reference evidence="8" key="2">
    <citation type="submission" date="2021-09" db="EMBL/GenBank/DDBJ databases">
        <authorList>
            <person name="Gilroy R."/>
        </authorList>
    </citation>
    <scope>NUCLEOTIDE SEQUENCE</scope>
    <source>
        <strain evidence="8">CHK171-7178</strain>
    </source>
</reference>
<protein>
    <submittedName>
        <fullName evidence="8">BMP family ABC transporter substrate-binding protein</fullName>
    </submittedName>
</protein>
<dbReference type="Proteomes" id="UP000698173">
    <property type="component" value="Unassembled WGS sequence"/>
</dbReference>
<keyword evidence="3" id="KW-1003">Cell membrane</keyword>
<gene>
    <name evidence="8" type="ORF">K8V56_00320</name>
</gene>
<dbReference type="PANTHER" id="PTHR34296">
    <property type="entry name" value="TRANSCRIPTIONAL ACTIVATOR PROTEIN MED"/>
    <property type="match status" value="1"/>
</dbReference>
<dbReference type="SUPFAM" id="SSF53822">
    <property type="entry name" value="Periplasmic binding protein-like I"/>
    <property type="match status" value="1"/>
</dbReference>
<comment type="caution">
    <text evidence="8">The sequence shown here is derived from an EMBL/GenBank/DDBJ whole genome shotgun (WGS) entry which is preliminary data.</text>
</comment>
<evidence type="ECO:0000256" key="5">
    <source>
        <dbReference type="ARBA" id="ARBA00023136"/>
    </source>
</evidence>
<accession>A0A921FUY5</accession>
<reference evidence="8" key="1">
    <citation type="journal article" date="2021" name="PeerJ">
        <title>Extensive microbial diversity within the chicken gut microbiome revealed by metagenomics and culture.</title>
        <authorList>
            <person name="Gilroy R."/>
            <person name="Ravi A."/>
            <person name="Getino M."/>
            <person name="Pursley I."/>
            <person name="Horton D.L."/>
            <person name="Alikhan N.F."/>
            <person name="Baker D."/>
            <person name="Gharbi K."/>
            <person name="Hall N."/>
            <person name="Watson M."/>
            <person name="Adriaenssens E.M."/>
            <person name="Foster-Nyarko E."/>
            <person name="Jarju S."/>
            <person name="Secka A."/>
            <person name="Antonio M."/>
            <person name="Oren A."/>
            <person name="Chaudhuri R.R."/>
            <person name="La Ragione R."/>
            <person name="Hildebrand F."/>
            <person name="Pallen M.J."/>
        </authorList>
    </citation>
    <scope>NUCLEOTIDE SEQUENCE</scope>
    <source>
        <strain evidence="8">CHK171-7178</strain>
    </source>
</reference>
<keyword evidence="5" id="KW-0472">Membrane</keyword>
<dbReference type="InterPro" id="IPR003760">
    <property type="entry name" value="PnrA-like"/>
</dbReference>